<dbReference type="InterPro" id="IPR004875">
    <property type="entry name" value="DDE_SF_endonuclease_dom"/>
</dbReference>
<dbReference type="EMBL" id="JANEYF010001226">
    <property type="protein sequence ID" value="KAJ8965439.1"/>
    <property type="molecule type" value="Genomic_DNA"/>
</dbReference>
<evidence type="ECO:0000259" key="1">
    <source>
        <dbReference type="Pfam" id="PF03184"/>
    </source>
</evidence>
<proteinExistence type="predicted"/>
<name>A0AAV8ZK04_9CUCU</name>
<organism evidence="2 3">
    <name type="scientific">Rhamnusium bicolor</name>
    <dbReference type="NCBI Taxonomy" id="1586634"/>
    <lineage>
        <taxon>Eukaryota</taxon>
        <taxon>Metazoa</taxon>
        <taxon>Ecdysozoa</taxon>
        <taxon>Arthropoda</taxon>
        <taxon>Hexapoda</taxon>
        <taxon>Insecta</taxon>
        <taxon>Pterygota</taxon>
        <taxon>Neoptera</taxon>
        <taxon>Endopterygota</taxon>
        <taxon>Coleoptera</taxon>
        <taxon>Polyphaga</taxon>
        <taxon>Cucujiformia</taxon>
        <taxon>Chrysomeloidea</taxon>
        <taxon>Cerambycidae</taxon>
        <taxon>Lepturinae</taxon>
        <taxon>Rhagiini</taxon>
        <taxon>Rhamnusium</taxon>
    </lineage>
</organism>
<comment type="caution">
    <text evidence="2">The sequence shown here is derived from an EMBL/GenBank/DDBJ whole genome shotgun (WGS) entry which is preliminary data.</text>
</comment>
<dbReference type="AlphaFoldDB" id="A0AAV8ZK04"/>
<evidence type="ECO:0000313" key="2">
    <source>
        <dbReference type="EMBL" id="KAJ8965439.1"/>
    </source>
</evidence>
<dbReference type="Proteomes" id="UP001162156">
    <property type="component" value="Unassembled WGS sequence"/>
</dbReference>
<dbReference type="GO" id="GO:0003676">
    <property type="term" value="F:nucleic acid binding"/>
    <property type="evidence" value="ECO:0007669"/>
    <property type="project" value="InterPro"/>
</dbReference>
<protein>
    <recommendedName>
        <fullName evidence="1">DDE-1 domain-containing protein</fullName>
    </recommendedName>
</protein>
<accession>A0AAV8ZK04</accession>
<keyword evidence="3" id="KW-1185">Reference proteome</keyword>
<gene>
    <name evidence="2" type="ORF">NQ314_004127</name>
</gene>
<reference evidence="2" key="1">
    <citation type="journal article" date="2023" name="Insect Mol. Biol.">
        <title>Genome sequencing provides insights into the evolution of gene families encoding plant cell wall-degrading enzymes in longhorned beetles.</title>
        <authorList>
            <person name="Shin N.R."/>
            <person name="Okamura Y."/>
            <person name="Kirsch R."/>
            <person name="Pauchet Y."/>
        </authorList>
    </citation>
    <scope>NUCLEOTIDE SEQUENCE</scope>
    <source>
        <strain evidence="2">RBIC_L_NR</strain>
    </source>
</reference>
<dbReference type="Pfam" id="PF03184">
    <property type="entry name" value="DDE_1"/>
    <property type="match status" value="1"/>
</dbReference>
<evidence type="ECO:0000313" key="3">
    <source>
        <dbReference type="Proteomes" id="UP001162156"/>
    </source>
</evidence>
<sequence length="84" mass="9679">MLLKESPVLLILDAHYSHTRNIDVIDLARANHVTIIVLPPHCTLKLQPLDKIFMGVLKTYYSEEVRVWLRLLTAFHVAELFGKV</sequence>
<feature type="domain" description="DDE-1" evidence="1">
    <location>
        <begin position="6"/>
        <end position="65"/>
    </location>
</feature>